<dbReference type="Gene3D" id="2.60.120.1130">
    <property type="match status" value="1"/>
</dbReference>
<protein>
    <submittedName>
        <fullName evidence="4">DUF3857 domain-containing protein</fullName>
    </submittedName>
</protein>
<evidence type="ECO:0000259" key="2">
    <source>
        <dbReference type="Pfam" id="PF01841"/>
    </source>
</evidence>
<feature type="signal peptide" evidence="1">
    <location>
        <begin position="1"/>
        <end position="22"/>
    </location>
</feature>
<evidence type="ECO:0000259" key="3">
    <source>
        <dbReference type="Pfam" id="PF12969"/>
    </source>
</evidence>
<dbReference type="InterPro" id="IPR038765">
    <property type="entry name" value="Papain-like_cys_pep_sf"/>
</dbReference>
<dbReference type="InterPro" id="IPR024618">
    <property type="entry name" value="DUF3857"/>
</dbReference>
<dbReference type="Gene3D" id="2.60.40.3140">
    <property type="match status" value="1"/>
</dbReference>
<dbReference type="InterPro" id="IPR002931">
    <property type="entry name" value="Transglutaminase-like"/>
</dbReference>
<organism evidence="4 5">
    <name type="scientific">Arachidicoccus ginsenosidivorans</name>
    <dbReference type="NCBI Taxonomy" id="496057"/>
    <lineage>
        <taxon>Bacteria</taxon>
        <taxon>Pseudomonadati</taxon>
        <taxon>Bacteroidota</taxon>
        <taxon>Chitinophagia</taxon>
        <taxon>Chitinophagales</taxon>
        <taxon>Chitinophagaceae</taxon>
        <taxon>Arachidicoccus</taxon>
    </lineage>
</organism>
<dbReference type="OrthoDB" id="8595007at2"/>
<gene>
    <name evidence="4" type="ORF">FSB73_14515</name>
</gene>
<dbReference type="Gene3D" id="3.10.620.30">
    <property type="match status" value="1"/>
</dbReference>
<keyword evidence="1" id="KW-0732">Signal</keyword>
<dbReference type="Pfam" id="PF12969">
    <property type="entry name" value="DUF3857"/>
    <property type="match status" value="1"/>
</dbReference>
<feature type="chain" id="PRO_5022786741" evidence="1">
    <location>
        <begin position="23"/>
        <end position="643"/>
    </location>
</feature>
<feature type="domain" description="Transglutaminase-like" evidence="2">
    <location>
        <begin position="279"/>
        <end position="351"/>
    </location>
</feature>
<evidence type="ECO:0000256" key="1">
    <source>
        <dbReference type="SAM" id="SignalP"/>
    </source>
</evidence>
<dbReference type="Pfam" id="PF01841">
    <property type="entry name" value="Transglut_core"/>
    <property type="match status" value="1"/>
</dbReference>
<accession>A0A5B8VME5</accession>
<evidence type="ECO:0000313" key="4">
    <source>
        <dbReference type="EMBL" id="QEC72707.1"/>
    </source>
</evidence>
<dbReference type="AlphaFoldDB" id="A0A5B8VME5"/>
<evidence type="ECO:0000313" key="5">
    <source>
        <dbReference type="Proteomes" id="UP000321291"/>
    </source>
</evidence>
<sequence>MHIHLSPSGLLCAIFMTSPAFSVQVKAQANQYPVSAITDSLLTDANSVVRLYTTEIQVKDPQNATAHYHEVYTVLNKKADDNLTFTSYNSSFRSLTDAHIKVYNKEGVLIQHYDKKDLMSTSFGAELVDDGSFTYFKVSPPSYPVTVEFDYKVKYKGILQYPVFDMQSEDQSVEKSSYQISIPTALGFRYKNINTKIKPSKTSAGALTTYHWEVRNLTAITLEHASGPAFQYLPMVLMAADKFSMDDYAGKMDSWAHFGDWVVALNKKDAALKPDQIAFYQSLTAGGSSPEAKARIIYDYLQRNMRYVSIQLGIGSWKPLPAAFVSTKKYGDCKALSHFMQAALGAVGIESFPALINADRPNWPVEPDFPGNYFNHEVLCIPHLNGNNDTTWLECTSKLLDFGTLGYETAGNYALLLTPAGGKLIQAPPSTFKQNILNISDQIQLHSDGSAIQQTSFAGMGAYKDLFLYGFYQQPDRDKKDFISDYMGLKSTDSIQINEQPKQPGPYCFDLLLKYDHYPDFTSGNKLFVSSRPFSRFIHTPDQDSTRSADYYFPFPYTMRDTTVYLLDQGLHPESIPDPSKQSFDFGQYSSQYSYDATSRKLTIISQLVINQDIIKAKQYQDLVDFAGKVAGDIEEKIVFLKE</sequence>
<keyword evidence="5" id="KW-1185">Reference proteome</keyword>
<dbReference type="RefSeq" id="WP_146783637.1">
    <property type="nucleotide sequence ID" value="NZ_CP042434.1"/>
</dbReference>
<reference evidence="4 5" key="1">
    <citation type="journal article" date="2017" name="Int. J. Syst. Evol. Microbiol.">
        <title>Arachidicoccus ginsenosidivorans sp. nov., with ginsenoside-converting activity isolated from ginseng cultivating soil.</title>
        <authorList>
            <person name="Siddiqi M.Z."/>
            <person name="Aslam Z."/>
            <person name="Im W.T."/>
        </authorList>
    </citation>
    <scope>NUCLEOTIDE SEQUENCE [LARGE SCALE GENOMIC DNA]</scope>
    <source>
        <strain evidence="4 5">Gsoil 809</strain>
    </source>
</reference>
<proteinExistence type="predicted"/>
<feature type="domain" description="DUF3857" evidence="3">
    <location>
        <begin position="63"/>
        <end position="220"/>
    </location>
</feature>
<dbReference type="Proteomes" id="UP000321291">
    <property type="component" value="Chromosome"/>
</dbReference>
<name>A0A5B8VME5_9BACT</name>
<dbReference type="KEGG" id="agi:FSB73_14515"/>
<dbReference type="SUPFAM" id="SSF54001">
    <property type="entry name" value="Cysteine proteinases"/>
    <property type="match status" value="1"/>
</dbReference>
<dbReference type="EMBL" id="CP042434">
    <property type="protein sequence ID" value="QEC72707.1"/>
    <property type="molecule type" value="Genomic_DNA"/>
</dbReference>